<evidence type="ECO:0000313" key="1">
    <source>
        <dbReference type="EMBL" id="SIO49298.1"/>
    </source>
</evidence>
<evidence type="ECO:0000313" key="2">
    <source>
        <dbReference type="Proteomes" id="UP000185003"/>
    </source>
</evidence>
<gene>
    <name evidence="1" type="ORF">SAMN04488055_4689</name>
</gene>
<protein>
    <submittedName>
        <fullName evidence="1">Uncharacterized protein</fullName>
    </submittedName>
</protein>
<proteinExistence type="predicted"/>
<dbReference type="AlphaFoldDB" id="A0A1N6JY88"/>
<keyword evidence="2" id="KW-1185">Reference proteome</keyword>
<accession>A0A1N6JY88</accession>
<name>A0A1N6JY88_9BACT</name>
<organism evidence="1 2">
    <name type="scientific">Chitinophaga niabensis</name>
    <dbReference type="NCBI Taxonomy" id="536979"/>
    <lineage>
        <taxon>Bacteria</taxon>
        <taxon>Pseudomonadati</taxon>
        <taxon>Bacteroidota</taxon>
        <taxon>Chitinophagia</taxon>
        <taxon>Chitinophagales</taxon>
        <taxon>Chitinophagaceae</taxon>
        <taxon>Chitinophaga</taxon>
    </lineage>
</organism>
<reference evidence="1 2" key="1">
    <citation type="submission" date="2016-11" db="EMBL/GenBank/DDBJ databases">
        <authorList>
            <person name="Jaros S."/>
            <person name="Januszkiewicz K."/>
            <person name="Wedrychowicz H."/>
        </authorList>
    </citation>
    <scope>NUCLEOTIDE SEQUENCE [LARGE SCALE GENOMIC DNA]</scope>
    <source>
        <strain evidence="1 2">DSM 24787</strain>
    </source>
</reference>
<sequence>MTIILNDNSLLSTAILWKMLIWVQTSQINIHPMLYTKEL</sequence>
<dbReference type="EMBL" id="FSRA01000002">
    <property type="protein sequence ID" value="SIO49298.1"/>
    <property type="molecule type" value="Genomic_DNA"/>
</dbReference>
<dbReference type="Proteomes" id="UP000185003">
    <property type="component" value="Unassembled WGS sequence"/>
</dbReference>